<comment type="caution">
    <text evidence="1">The sequence shown here is derived from an EMBL/GenBank/DDBJ whole genome shotgun (WGS) entry which is preliminary data.</text>
</comment>
<gene>
    <name evidence="1" type="ORF">HZZ05_10270</name>
</gene>
<accession>A0A853EKV4</accession>
<sequence length="139" mass="14985">MWSTRYDLETALSAEALWQTWLRVLSGDLLLPGGDRYEPLGGLGHGAQLRMTPAGQEPVVITITRWEPPHCQADRVEYGGVELVFTHSFDETASGSRITLGLEIQGAEADRVGPQLGPQIAADFPATAQSLVEAATLGR</sequence>
<protein>
    <recommendedName>
        <fullName evidence="3">Polyketide cyclase</fullName>
    </recommendedName>
</protein>
<evidence type="ECO:0000313" key="1">
    <source>
        <dbReference type="EMBL" id="NYS69888.1"/>
    </source>
</evidence>
<organism evidence="1 2">
    <name type="scientific">Actinomyces bowdenii</name>
    <dbReference type="NCBI Taxonomy" id="131109"/>
    <lineage>
        <taxon>Bacteria</taxon>
        <taxon>Bacillati</taxon>
        <taxon>Actinomycetota</taxon>
        <taxon>Actinomycetes</taxon>
        <taxon>Actinomycetales</taxon>
        <taxon>Actinomycetaceae</taxon>
        <taxon>Actinomyces</taxon>
    </lineage>
</organism>
<dbReference type="SUPFAM" id="SSF55961">
    <property type="entry name" value="Bet v1-like"/>
    <property type="match status" value="1"/>
</dbReference>
<name>A0A853EKV4_9ACTO</name>
<reference evidence="1 2" key="1">
    <citation type="submission" date="2020-07" db="EMBL/GenBank/DDBJ databases">
        <title>MOT database genomes.</title>
        <authorList>
            <person name="Joseph S."/>
            <person name="Aduse-Opoku J."/>
            <person name="Hashim A."/>
            <person name="Wade W."/>
            <person name="Curtis M."/>
        </authorList>
    </citation>
    <scope>NUCLEOTIDE SEQUENCE [LARGE SCALE GENOMIC DNA]</scope>
    <source>
        <strain evidence="1 2">WMus004</strain>
    </source>
</reference>
<evidence type="ECO:0000313" key="2">
    <source>
        <dbReference type="Proteomes" id="UP000572528"/>
    </source>
</evidence>
<dbReference type="EMBL" id="JACBXV010000162">
    <property type="protein sequence ID" value="NYS69888.1"/>
    <property type="molecule type" value="Genomic_DNA"/>
</dbReference>
<proteinExistence type="predicted"/>
<dbReference type="Gene3D" id="3.30.530.20">
    <property type="match status" value="1"/>
</dbReference>
<dbReference type="Proteomes" id="UP000572528">
    <property type="component" value="Unassembled WGS sequence"/>
</dbReference>
<dbReference type="RefSeq" id="WP_179901145.1">
    <property type="nucleotide sequence ID" value="NZ_JACBXV010000162.1"/>
</dbReference>
<evidence type="ECO:0008006" key="3">
    <source>
        <dbReference type="Google" id="ProtNLM"/>
    </source>
</evidence>
<dbReference type="InterPro" id="IPR023393">
    <property type="entry name" value="START-like_dom_sf"/>
</dbReference>
<dbReference type="AlphaFoldDB" id="A0A853EKV4"/>